<sequence>PTLEEELNLPIETGDKDKEEIILTYPNSHKDKVTKLKYKLQELRKRYNNLLNAAKFNSKVAKNKIEELKGKVSNIANLAKNLSKELYKEHIKYTAALAATRKDLGEILKPRQPDPYSRQLERLRGFLTNL</sequence>
<evidence type="ECO:0000313" key="2">
    <source>
        <dbReference type="EMBL" id="PTD01179.1"/>
    </source>
</evidence>
<name>A0A2T4GCD3_FUSCU</name>
<feature type="coiled-coil region" evidence="1">
    <location>
        <begin position="33"/>
        <end position="85"/>
    </location>
</feature>
<keyword evidence="3" id="KW-1185">Reference proteome</keyword>
<reference evidence="2 3" key="1">
    <citation type="submission" date="2018-02" db="EMBL/GenBank/DDBJ databases">
        <title>Fusarium culmorum secondary metabolites in fungal-bacterial-plant interactions.</title>
        <authorList>
            <person name="Schmidt R."/>
        </authorList>
    </citation>
    <scope>NUCLEOTIDE SEQUENCE [LARGE SCALE GENOMIC DNA]</scope>
    <source>
        <strain evidence="2 3">PV</strain>
    </source>
</reference>
<protein>
    <submittedName>
        <fullName evidence="2">Uncharacterized protein</fullName>
    </submittedName>
</protein>
<dbReference type="OrthoDB" id="5084952at2759"/>
<proteinExistence type="predicted"/>
<dbReference type="Proteomes" id="UP000241587">
    <property type="component" value="Unassembled WGS sequence"/>
</dbReference>
<evidence type="ECO:0000313" key="3">
    <source>
        <dbReference type="Proteomes" id="UP000241587"/>
    </source>
</evidence>
<keyword evidence="1" id="KW-0175">Coiled coil</keyword>
<comment type="caution">
    <text evidence="2">The sequence shown here is derived from an EMBL/GenBank/DDBJ whole genome shotgun (WGS) entry which is preliminary data.</text>
</comment>
<accession>A0A2T4GCD3</accession>
<evidence type="ECO:0000256" key="1">
    <source>
        <dbReference type="SAM" id="Coils"/>
    </source>
</evidence>
<dbReference type="EMBL" id="PVEM01000031">
    <property type="protein sequence ID" value="PTD01179.1"/>
    <property type="molecule type" value="Genomic_DNA"/>
</dbReference>
<feature type="non-terminal residue" evidence="2">
    <location>
        <position position="1"/>
    </location>
</feature>
<organism evidence="2 3">
    <name type="scientific">Fusarium culmorum</name>
    <dbReference type="NCBI Taxonomy" id="5516"/>
    <lineage>
        <taxon>Eukaryota</taxon>
        <taxon>Fungi</taxon>
        <taxon>Dikarya</taxon>
        <taxon>Ascomycota</taxon>
        <taxon>Pezizomycotina</taxon>
        <taxon>Sordariomycetes</taxon>
        <taxon>Hypocreomycetidae</taxon>
        <taxon>Hypocreales</taxon>
        <taxon>Nectriaceae</taxon>
        <taxon>Fusarium</taxon>
    </lineage>
</organism>
<gene>
    <name evidence="2" type="ORF">FCULG_00012703</name>
</gene>
<dbReference type="AlphaFoldDB" id="A0A2T4GCD3"/>